<keyword evidence="4 6" id="KW-0479">Metal-binding</keyword>
<keyword evidence="7" id="KW-0560">Oxidoreductase</keyword>
<dbReference type="PANTHER" id="PTHR24305:SF210">
    <property type="entry name" value="CYTOCHROME P450 MONOOXYGENASE ASQL-RELATED"/>
    <property type="match status" value="1"/>
</dbReference>
<dbReference type="SUPFAM" id="SSF48264">
    <property type="entry name" value="Cytochrome P450"/>
    <property type="match status" value="1"/>
</dbReference>
<dbReference type="GO" id="GO:0016705">
    <property type="term" value="F:oxidoreductase activity, acting on paired donors, with incorporation or reduction of molecular oxygen"/>
    <property type="evidence" value="ECO:0007669"/>
    <property type="project" value="InterPro"/>
</dbReference>
<dbReference type="InterPro" id="IPR001128">
    <property type="entry name" value="Cyt_P450"/>
</dbReference>
<dbReference type="GO" id="GO:0004497">
    <property type="term" value="F:monooxygenase activity"/>
    <property type="evidence" value="ECO:0007669"/>
    <property type="project" value="UniProtKB-KW"/>
</dbReference>
<dbReference type="PRINTS" id="PR00463">
    <property type="entry name" value="EP450I"/>
</dbReference>
<evidence type="ECO:0000256" key="2">
    <source>
        <dbReference type="ARBA" id="ARBA00010617"/>
    </source>
</evidence>
<dbReference type="InterPro" id="IPR050121">
    <property type="entry name" value="Cytochrome_P450_monoxygenase"/>
</dbReference>
<comment type="similarity">
    <text evidence="2 7">Belongs to the cytochrome P450 family.</text>
</comment>
<reference evidence="8 9" key="1">
    <citation type="submission" date="2017-03" db="EMBL/GenBank/DDBJ databases">
        <title>Genomes of endolithic fungi from Antarctica.</title>
        <authorList>
            <person name="Coleine C."/>
            <person name="Masonjones S."/>
            <person name="Stajich J.E."/>
        </authorList>
    </citation>
    <scope>NUCLEOTIDE SEQUENCE [LARGE SCALE GENOMIC DNA]</scope>
    <source>
        <strain evidence="8 9">CCFEE 5311</strain>
    </source>
</reference>
<keyword evidence="5 6" id="KW-0408">Iron</keyword>
<dbReference type="PRINTS" id="PR00385">
    <property type="entry name" value="P450"/>
</dbReference>
<dbReference type="InterPro" id="IPR002401">
    <property type="entry name" value="Cyt_P450_E_grp-I"/>
</dbReference>
<dbReference type="STRING" id="329885.A0A4U0V8D3"/>
<dbReference type="PROSITE" id="PS00086">
    <property type="entry name" value="CYTOCHROME_P450"/>
    <property type="match status" value="1"/>
</dbReference>
<evidence type="ECO:0000313" key="8">
    <source>
        <dbReference type="EMBL" id="TKA45037.1"/>
    </source>
</evidence>
<dbReference type="Proteomes" id="UP000310066">
    <property type="component" value="Unassembled WGS sequence"/>
</dbReference>
<evidence type="ECO:0000256" key="7">
    <source>
        <dbReference type="RuleBase" id="RU000461"/>
    </source>
</evidence>
<dbReference type="GO" id="GO:0020037">
    <property type="term" value="F:heme binding"/>
    <property type="evidence" value="ECO:0007669"/>
    <property type="project" value="InterPro"/>
</dbReference>
<dbReference type="EMBL" id="NAJP01000013">
    <property type="protein sequence ID" value="TKA45037.1"/>
    <property type="molecule type" value="Genomic_DNA"/>
</dbReference>
<feature type="binding site" description="axial binding residue" evidence="6">
    <location>
        <position position="456"/>
    </location>
    <ligand>
        <name>heme</name>
        <dbReference type="ChEBI" id="CHEBI:30413"/>
    </ligand>
    <ligandPart>
        <name>Fe</name>
        <dbReference type="ChEBI" id="CHEBI:18248"/>
    </ligandPart>
</feature>
<dbReference type="Pfam" id="PF00067">
    <property type="entry name" value="p450"/>
    <property type="match status" value="1"/>
</dbReference>
<proteinExistence type="inferred from homology"/>
<evidence type="ECO:0000256" key="6">
    <source>
        <dbReference type="PIRSR" id="PIRSR602401-1"/>
    </source>
</evidence>
<keyword evidence="3 6" id="KW-0349">Heme</keyword>
<comment type="cofactor">
    <cofactor evidence="1 6">
        <name>heme</name>
        <dbReference type="ChEBI" id="CHEBI:30413"/>
    </cofactor>
</comment>
<evidence type="ECO:0008006" key="10">
    <source>
        <dbReference type="Google" id="ProtNLM"/>
    </source>
</evidence>
<evidence type="ECO:0000256" key="5">
    <source>
        <dbReference type="ARBA" id="ARBA00023004"/>
    </source>
</evidence>
<keyword evidence="7" id="KW-0503">Monooxygenase</keyword>
<name>A0A4U0V8D3_9PEZI</name>
<dbReference type="Gene3D" id="1.10.630.10">
    <property type="entry name" value="Cytochrome P450"/>
    <property type="match status" value="1"/>
</dbReference>
<evidence type="ECO:0000256" key="4">
    <source>
        <dbReference type="ARBA" id="ARBA00022723"/>
    </source>
</evidence>
<dbReference type="CDD" id="cd11058">
    <property type="entry name" value="CYP60B-like"/>
    <property type="match status" value="1"/>
</dbReference>
<accession>A0A4U0V8D3</accession>
<evidence type="ECO:0000313" key="9">
    <source>
        <dbReference type="Proteomes" id="UP000310066"/>
    </source>
</evidence>
<comment type="caution">
    <text evidence="8">The sequence shown here is derived from an EMBL/GenBank/DDBJ whole genome shotgun (WGS) entry which is preliminary data.</text>
</comment>
<dbReference type="OrthoDB" id="1470350at2759"/>
<sequence length="513" mass="57794">MGSLDGISFSLRSGIVEPREKAAYPKVHIVCYALGKIIYTLYIHPLAKVPGPKLNALTRVPYVRHLLAGTTVDNVSRLHGKYGDVVRVSPNEVSCISADAWQDIYGFRTGKLRGHLNMQKDPAWYVKPSNGVPSILLANDADHARGRRTLAHAFSEKALAEQEPVVQDYVDQLVSRLKEVTSKSAEPVDMVAWYNWTTFDIISALLWGEPFGSLQDMATHKYIHVLLDSVKSFSMFYIMSYWPVTKYLGNLIIDQKIMAGRREYLGWITSQTKKRVERETQRPDFMTAILKHNGEKGEVPLSMEEMVSNSVLLVSAGSETTATTLSATTFQLLKNPAVMQKLTDEIRGRWTSYSDITLEEVHKAPYLLAVLSEGLRYQPPVPAGFERKVGPGGEVVGGFYLPGGTSVSVSQFPAYHSAQNFTDPETFAPERWMDDSKYANDKKHAFQPFSFGPRNCLGKNLAYAEMRLIMAKMIWSFDLELDPRSANWMDECLVKTLWIKPELKVRVREVVRT</sequence>
<gene>
    <name evidence="8" type="ORF">B0A54_03331</name>
</gene>
<evidence type="ECO:0000256" key="1">
    <source>
        <dbReference type="ARBA" id="ARBA00001971"/>
    </source>
</evidence>
<organism evidence="8 9">
    <name type="scientific">Friedmanniomyces endolithicus</name>
    <dbReference type="NCBI Taxonomy" id="329885"/>
    <lineage>
        <taxon>Eukaryota</taxon>
        <taxon>Fungi</taxon>
        <taxon>Dikarya</taxon>
        <taxon>Ascomycota</taxon>
        <taxon>Pezizomycotina</taxon>
        <taxon>Dothideomycetes</taxon>
        <taxon>Dothideomycetidae</taxon>
        <taxon>Mycosphaerellales</taxon>
        <taxon>Teratosphaeriaceae</taxon>
        <taxon>Friedmanniomyces</taxon>
    </lineage>
</organism>
<protein>
    <recommendedName>
        <fullName evidence="10">Isotrichodermin C-15 hydroxylase</fullName>
    </recommendedName>
</protein>
<dbReference type="AlphaFoldDB" id="A0A4U0V8D3"/>
<dbReference type="InterPro" id="IPR036396">
    <property type="entry name" value="Cyt_P450_sf"/>
</dbReference>
<evidence type="ECO:0000256" key="3">
    <source>
        <dbReference type="ARBA" id="ARBA00022617"/>
    </source>
</evidence>
<dbReference type="PANTHER" id="PTHR24305">
    <property type="entry name" value="CYTOCHROME P450"/>
    <property type="match status" value="1"/>
</dbReference>
<dbReference type="GO" id="GO:0005506">
    <property type="term" value="F:iron ion binding"/>
    <property type="evidence" value="ECO:0007669"/>
    <property type="project" value="InterPro"/>
</dbReference>
<dbReference type="InterPro" id="IPR017972">
    <property type="entry name" value="Cyt_P450_CS"/>
</dbReference>